<dbReference type="AlphaFoldDB" id="A0A7L3A2H8"/>
<evidence type="ECO:0000256" key="4">
    <source>
        <dbReference type="SAM" id="MobiDB-lite"/>
    </source>
</evidence>
<dbReference type="Pfam" id="PF00542">
    <property type="entry name" value="Ribosomal_L12"/>
    <property type="match status" value="1"/>
</dbReference>
<dbReference type="PANTHER" id="PTHR45987">
    <property type="entry name" value="39S RIBOSOMAL PROTEIN L12"/>
    <property type="match status" value="1"/>
</dbReference>
<accession>A0A7L3A2H8</accession>
<feature type="domain" description="Large ribosomal subunit protein bL12 C-terminal" evidence="5">
    <location>
        <begin position="96"/>
        <end position="163"/>
    </location>
</feature>
<evidence type="ECO:0000256" key="2">
    <source>
        <dbReference type="ARBA" id="ARBA00022980"/>
    </source>
</evidence>
<dbReference type="GO" id="GO:0003735">
    <property type="term" value="F:structural constituent of ribosome"/>
    <property type="evidence" value="ECO:0007669"/>
    <property type="project" value="InterPro"/>
</dbReference>
<dbReference type="InterPro" id="IPR013823">
    <property type="entry name" value="Ribosomal_bL12_C"/>
</dbReference>
<feature type="compositionally biased region" description="Pro residues" evidence="4">
    <location>
        <begin position="42"/>
        <end position="54"/>
    </location>
</feature>
<evidence type="ECO:0000256" key="1">
    <source>
        <dbReference type="ARBA" id="ARBA00007197"/>
    </source>
</evidence>
<feature type="non-terminal residue" evidence="6">
    <location>
        <position position="164"/>
    </location>
</feature>
<keyword evidence="7" id="KW-1185">Reference proteome</keyword>
<dbReference type="EMBL" id="VZTP01034434">
    <property type="protein sequence ID" value="NXT14082.1"/>
    <property type="molecule type" value="Genomic_DNA"/>
</dbReference>
<dbReference type="InterPro" id="IPR000206">
    <property type="entry name" value="Ribosomal_bL12"/>
</dbReference>
<dbReference type="CDD" id="cd00387">
    <property type="entry name" value="Ribosomal_L7_L12"/>
    <property type="match status" value="1"/>
</dbReference>
<dbReference type="FunFam" id="3.30.1390.10:FF:000001">
    <property type="entry name" value="50S ribosomal protein L7/L12"/>
    <property type="match status" value="1"/>
</dbReference>
<evidence type="ECO:0000313" key="6">
    <source>
        <dbReference type="EMBL" id="NXT14082.1"/>
    </source>
</evidence>
<reference evidence="6 7" key="1">
    <citation type="submission" date="2019-09" db="EMBL/GenBank/DDBJ databases">
        <title>Bird 10,000 Genomes (B10K) Project - Family phase.</title>
        <authorList>
            <person name="Zhang G."/>
        </authorList>
    </citation>
    <scope>NUCLEOTIDE SEQUENCE [LARGE SCALE GENOMIC DNA]</scope>
    <source>
        <strain evidence="6">B10K-DU-012-46</strain>
    </source>
</reference>
<dbReference type="Gene3D" id="3.30.1390.10">
    <property type="match status" value="1"/>
</dbReference>
<keyword evidence="3" id="KW-0687">Ribonucleoprotein</keyword>
<dbReference type="Proteomes" id="UP000553798">
    <property type="component" value="Unassembled WGS sequence"/>
</dbReference>
<protein>
    <submittedName>
        <fullName evidence="6">RM12 protein</fullName>
    </submittedName>
</protein>
<comment type="similarity">
    <text evidence="1">Belongs to the bacterial ribosomal protein bL12 family.</text>
</comment>
<comment type="caution">
    <text evidence="6">The sequence shown here is derived from an EMBL/GenBank/DDBJ whole genome shotgun (WGS) entry which is preliminary data.</text>
</comment>
<dbReference type="GO" id="GO:0003729">
    <property type="term" value="F:mRNA binding"/>
    <property type="evidence" value="ECO:0007669"/>
    <property type="project" value="TreeGrafter"/>
</dbReference>
<dbReference type="InterPro" id="IPR014719">
    <property type="entry name" value="Ribosomal_bL12_C/ClpS-like"/>
</dbReference>
<feature type="non-terminal residue" evidence="6">
    <location>
        <position position="1"/>
    </location>
</feature>
<dbReference type="PANTHER" id="PTHR45987:SF4">
    <property type="entry name" value="LARGE RIBOSOMAL SUBUNIT PROTEIN BL12M"/>
    <property type="match status" value="1"/>
</dbReference>
<dbReference type="GO" id="GO:0005762">
    <property type="term" value="C:mitochondrial large ribosomal subunit"/>
    <property type="evidence" value="ECO:0007669"/>
    <property type="project" value="TreeGrafter"/>
</dbReference>
<gene>
    <name evidence="6" type="primary">Mrpl12</name>
    <name evidence="6" type="ORF">PRUFUL_R05870</name>
</gene>
<dbReference type="GO" id="GO:0006412">
    <property type="term" value="P:translation"/>
    <property type="evidence" value="ECO:0007669"/>
    <property type="project" value="InterPro"/>
</dbReference>
<organism evidence="6 7">
    <name type="scientific">Prunella fulvescens</name>
    <name type="common">Brown accentor</name>
    <dbReference type="NCBI Taxonomy" id="670355"/>
    <lineage>
        <taxon>Eukaryota</taxon>
        <taxon>Metazoa</taxon>
        <taxon>Chordata</taxon>
        <taxon>Craniata</taxon>
        <taxon>Vertebrata</taxon>
        <taxon>Euteleostomi</taxon>
        <taxon>Archelosauria</taxon>
        <taxon>Archosauria</taxon>
        <taxon>Dinosauria</taxon>
        <taxon>Saurischia</taxon>
        <taxon>Theropoda</taxon>
        <taxon>Coelurosauria</taxon>
        <taxon>Aves</taxon>
        <taxon>Neognathae</taxon>
        <taxon>Neoaves</taxon>
        <taxon>Telluraves</taxon>
        <taxon>Australaves</taxon>
        <taxon>Passeriformes</taxon>
        <taxon>Passeroidea</taxon>
        <taxon>Prunellidae</taxon>
        <taxon>Prunella</taxon>
    </lineage>
</organism>
<keyword evidence="2" id="KW-0689">Ribosomal protein</keyword>
<dbReference type="SUPFAM" id="SSF54736">
    <property type="entry name" value="ClpS-like"/>
    <property type="match status" value="1"/>
</dbReference>
<feature type="region of interest" description="Disordered" evidence="4">
    <location>
        <begin position="1"/>
        <end position="55"/>
    </location>
</feature>
<name>A0A7L3A2H8_9PASE</name>
<sequence length="164" mass="17373">EALAGAPLDTAAKEYSPKVRQLRRRGARRERGRGGTLGVLGPAPPDRPLVPPLSPQETLKIPDGAVMPAAAAASLQPAQAAPQEEVVAIKKEKTHFTVRLTELKAADKVKLIKEVKNFVPGVNLVQAKKLVESLPQEIKANASKEEAEKIKAALEAAGGTVVLE</sequence>
<evidence type="ECO:0000256" key="3">
    <source>
        <dbReference type="ARBA" id="ARBA00023274"/>
    </source>
</evidence>
<evidence type="ECO:0000313" key="7">
    <source>
        <dbReference type="Proteomes" id="UP000553798"/>
    </source>
</evidence>
<evidence type="ECO:0000259" key="5">
    <source>
        <dbReference type="Pfam" id="PF00542"/>
    </source>
</evidence>
<feature type="compositionally biased region" description="Basic residues" evidence="4">
    <location>
        <begin position="20"/>
        <end position="31"/>
    </location>
</feature>
<proteinExistence type="inferred from homology"/>